<feature type="transmembrane region" description="Helical" evidence="1">
    <location>
        <begin position="171"/>
        <end position="193"/>
    </location>
</feature>
<accession>A0A9P7F8Q1</accession>
<dbReference type="Proteomes" id="UP000823399">
    <property type="component" value="Unassembled WGS sequence"/>
</dbReference>
<dbReference type="GeneID" id="64706265"/>
<evidence type="ECO:0000256" key="1">
    <source>
        <dbReference type="SAM" id="Phobius"/>
    </source>
</evidence>
<dbReference type="EMBL" id="JABBWM010000023">
    <property type="protein sequence ID" value="KAG2109591.1"/>
    <property type="molecule type" value="Genomic_DNA"/>
</dbReference>
<feature type="transmembrane region" description="Helical" evidence="1">
    <location>
        <begin position="301"/>
        <end position="317"/>
    </location>
</feature>
<proteinExistence type="predicted"/>
<name>A0A9P7F8Q1_9AGAM</name>
<feature type="transmembrane region" description="Helical" evidence="1">
    <location>
        <begin position="454"/>
        <end position="483"/>
    </location>
</feature>
<dbReference type="AlphaFoldDB" id="A0A9P7F8Q1"/>
<keyword evidence="3" id="KW-1185">Reference proteome</keyword>
<feature type="transmembrane region" description="Helical" evidence="1">
    <location>
        <begin position="495"/>
        <end position="518"/>
    </location>
</feature>
<feature type="transmembrane region" description="Helical" evidence="1">
    <location>
        <begin position="261"/>
        <end position="281"/>
    </location>
</feature>
<dbReference type="RefSeq" id="XP_041293536.1">
    <property type="nucleotide sequence ID" value="XM_041444006.1"/>
</dbReference>
<dbReference type="OrthoDB" id="5392263at2759"/>
<gene>
    <name evidence="2" type="ORF">F5147DRAFT_836552</name>
</gene>
<feature type="transmembrane region" description="Helical" evidence="1">
    <location>
        <begin position="546"/>
        <end position="564"/>
    </location>
</feature>
<feature type="transmembrane region" description="Helical" evidence="1">
    <location>
        <begin position="599"/>
        <end position="623"/>
    </location>
</feature>
<reference evidence="2" key="1">
    <citation type="journal article" date="2020" name="New Phytol.">
        <title>Comparative genomics reveals dynamic genome evolution in host specialist ectomycorrhizal fungi.</title>
        <authorList>
            <person name="Lofgren L.A."/>
            <person name="Nguyen N.H."/>
            <person name="Vilgalys R."/>
            <person name="Ruytinx J."/>
            <person name="Liao H.L."/>
            <person name="Branco S."/>
            <person name="Kuo A."/>
            <person name="LaButti K."/>
            <person name="Lipzen A."/>
            <person name="Andreopoulos W."/>
            <person name="Pangilinan J."/>
            <person name="Riley R."/>
            <person name="Hundley H."/>
            <person name="Na H."/>
            <person name="Barry K."/>
            <person name="Grigoriev I.V."/>
            <person name="Stajich J.E."/>
            <person name="Kennedy P.G."/>
        </authorList>
    </citation>
    <scope>NUCLEOTIDE SEQUENCE</scope>
    <source>
        <strain evidence="2">FC423</strain>
    </source>
</reference>
<keyword evidence="1" id="KW-0472">Membrane</keyword>
<evidence type="ECO:0000313" key="2">
    <source>
        <dbReference type="EMBL" id="KAG2109591.1"/>
    </source>
</evidence>
<sequence>MSARSFHDTAVVAVFWEAKSGHPLFAFRVDSRHVPGQTQEFIAGSHDELGLNSEARHFENSQELFLLLAHSVKKVAGLDWTQCLTNIKANANATQSLAGLLNSNGDPVSNVADATTISYSLCTSSCETLKGWESGNFDVSIFAQDFSSWLLPYLALISQLPFGAQYRLDNLMAAVLTVGSPALAGYSLFITLLNSRWINCRFSQSVDYSNSRSAVSIISSLQQSPLRLHPDRACFASLVVLPENDLWWQYFSELVDYTHTWSIASATSIAWVVVAYILSIVNSPSDSYVNAQAGAESTSSMWLWLIPIVMGWLQLSPKCDFNRLQAAYDRADRHARAAMTDRNIATPPAFAQRALTITAQEEDVMSPDELLTPPVFNYSRSLEWAHTAENIFQMYKAASEKARDRIPVIVESGWVESDDFKSIHPRNRCGSPQEIAAYCVQPGHARRSHWAPGIFTRMVIASCASLALQCGTIGGAIMTEWFIPTIGLGCRSLSYLIYGALSTVIWMMLLTSSILAHYSAAYSYRASLSARVALAFSHLLRRMGKLLAIANSLWVVLTCIFAYSDLYDTCFCNSNIIWGNVHAYVTIIETTAQATLAKAAWIGGLFLACASASAFVALVSLLLDTLST</sequence>
<organism evidence="2 3">
    <name type="scientific">Suillus discolor</name>
    <dbReference type="NCBI Taxonomy" id="1912936"/>
    <lineage>
        <taxon>Eukaryota</taxon>
        <taxon>Fungi</taxon>
        <taxon>Dikarya</taxon>
        <taxon>Basidiomycota</taxon>
        <taxon>Agaricomycotina</taxon>
        <taxon>Agaricomycetes</taxon>
        <taxon>Agaricomycetidae</taxon>
        <taxon>Boletales</taxon>
        <taxon>Suillineae</taxon>
        <taxon>Suillaceae</taxon>
        <taxon>Suillus</taxon>
    </lineage>
</organism>
<comment type="caution">
    <text evidence="2">The sequence shown here is derived from an EMBL/GenBank/DDBJ whole genome shotgun (WGS) entry which is preliminary data.</text>
</comment>
<protein>
    <submittedName>
        <fullName evidence="2">Uncharacterized protein</fullName>
    </submittedName>
</protein>
<evidence type="ECO:0000313" key="3">
    <source>
        <dbReference type="Proteomes" id="UP000823399"/>
    </source>
</evidence>
<keyword evidence="1" id="KW-1133">Transmembrane helix</keyword>
<keyword evidence="1" id="KW-0812">Transmembrane</keyword>